<name>A0A9X9MBM6_GULGU</name>
<evidence type="ECO:0000256" key="1">
    <source>
        <dbReference type="SAM" id="MobiDB-lite"/>
    </source>
</evidence>
<feature type="region of interest" description="Disordered" evidence="1">
    <location>
        <begin position="34"/>
        <end position="63"/>
    </location>
</feature>
<evidence type="ECO:0000313" key="3">
    <source>
        <dbReference type="Proteomes" id="UP000269945"/>
    </source>
</evidence>
<comment type="caution">
    <text evidence="2">The sequence shown here is derived from an EMBL/GenBank/DDBJ whole genome shotgun (WGS) entry which is preliminary data.</text>
</comment>
<protein>
    <submittedName>
        <fullName evidence="2">Uncharacterized protein</fullName>
    </submittedName>
</protein>
<feature type="region of interest" description="Disordered" evidence="1">
    <location>
        <begin position="1"/>
        <end position="22"/>
    </location>
</feature>
<dbReference type="AlphaFoldDB" id="A0A9X9MBM6"/>
<sequence length="128" mass="14175">PEPPPLAASPRSAFTALGPGPPLSRFRFRFPATVVEENESDRGGGPDSRSSSSERGARRAAAVRVEPASWGRCPHQTRWQHALDFSALQAVPRLDRRETRKWTPSCHLQCDRVCSLLEEDNNKLTGTL</sequence>
<gene>
    <name evidence="2" type="ORF">BN2614_LOCUS1</name>
</gene>
<evidence type="ECO:0000313" key="2">
    <source>
        <dbReference type="EMBL" id="VCX41408.1"/>
    </source>
</evidence>
<organism evidence="2 3">
    <name type="scientific">Gulo gulo</name>
    <name type="common">Wolverine</name>
    <name type="synonym">Gluton</name>
    <dbReference type="NCBI Taxonomy" id="48420"/>
    <lineage>
        <taxon>Eukaryota</taxon>
        <taxon>Metazoa</taxon>
        <taxon>Chordata</taxon>
        <taxon>Craniata</taxon>
        <taxon>Vertebrata</taxon>
        <taxon>Euteleostomi</taxon>
        <taxon>Mammalia</taxon>
        <taxon>Eutheria</taxon>
        <taxon>Laurasiatheria</taxon>
        <taxon>Carnivora</taxon>
        <taxon>Caniformia</taxon>
        <taxon>Musteloidea</taxon>
        <taxon>Mustelidae</taxon>
        <taxon>Guloninae</taxon>
        <taxon>Gulo</taxon>
    </lineage>
</organism>
<accession>A0A9X9MBM6</accession>
<feature type="compositionally biased region" description="Low complexity" evidence="1">
    <location>
        <begin position="47"/>
        <end position="63"/>
    </location>
</feature>
<dbReference type="Proteomes" id="UP000269945">
    <property type="component" value="Unassembled WGS sequence"/>
</dbReference>
<dbReference type="EMBL" id="CYRY02045875">
    <property type="protein sequence ID" value="VCX41408.1"/>
    <property type="molecule type" value="Genomic_DNA"/>
</dbReference>
<feature type="non-terminal residue" evidence="2">
    <location>
        <position position="1"/>
    </location>
</feature>
<reference evidence="2 3" key="1">
    <citation type="submission" date="2018-10" db="EMBL/GenBank/DDBJ databases">
        <authorList>
            <person name="Ekblom R."/>
            <person name="Jareborg N."/>
        </authorList>
    </citation>
    <scope>NUCLEOTIDE SEQUENCE [LARGE SCALE GENOMIC DNA]</scope>
    <source>
        <tissue evidence="2">Muscle</tissue>
    </source>
</reference>
<keyword evidence="3" id="KW-1185">Reference proteome</keyword>
<proteinExistence type="predicted"/>